<comment type="pathway">
    <text evidence="1">Cofactor biosynthesis; thiamine diphosphate biosynthesis.</text>
</comment>
<keyword evidence="2" id="KW-0784">Thiamine biosynthesis</keyword>
<evidence type="ECO:0000256" key="4">
    <source>
        <dbReference type="ARBA" id="ARBA00049872"/>
    </source>
</evidence>
<gene>
    <name evidence="7" type="primary">thiO</name>
    <name evidence="7" type="ORF">LRS13_05165</name>
</gene>
<dbReference type="Pfam" id="PF01266">
    <property type="entry name" value="DAO"/>
    <property type="match status" value="1"/>
</dbReference>
<organism evidence="7 8">
    <name type="scientific">Svornostia abyssi</name>
    <dbReference type="NCBI Taxonomy" id="2898438"/>
    <lineage>
        <taxon>Bacteria</taxon>
        <taxon>Bacillati</taxon>
        <taxon>Actinomycetota</taxon>
        <taxon>Thermoleophilia</taxon>
        <taxon>Solirubrobacterales</taxon>
        <taxon>Baekduiaceae</taxon>
        <taxon>Svornostia</taxon>
    </lineage>
</organism>
<evidence type="ECO:0000256" key="1">
    <source>
        <dbReference type="ARBA" id="ARBA00004948"/>
    </source>
</evidence>
<keyword evidence="8" id="KW-1185">Reference proteome</keyword>
<evidence type="ECO:0000256" key="3">
    <source>
        <dbReference type="ARBA" id="ARBA00023002"/>
    </source>
</evidence>
<dbReference type="EMBL" id="CP088295">
    <property type="protein sequence ID" value="UUY04920.1"/>
    <property type="molecule type" value="Genomic_DNA"/>
</dbReference>
<proteinExistence type="predicted"/>
<dbReference type="InterPro" id="IPR006076">
    <property type="entry name" value="FAD-dep_OxRdtase"/>
</dbReference>
<dbReference type="InterPro" id="IPR012727">
    <property type="entry name" value="Gly_oxidase_ThiO"/>
</dbReference>
<dbReference type="NCBIfam" id="TIGR02352">
    <property type="entry name" value="thiamin_ThiO"/>
    <property type="match status" value="1"/>
</dbReference>
<comment type="catalytic activity">
    <reaction evidence="4">
        <text>glycine + O2 + H2O = glyoxylate + H2O2 + NH4(+)</text>
        <dbReference type="Rhea" id="RHEA:11532"/>
        <dbReference type="ChEBI" id="CHEBI:15377"/>
        <dbReference type="ChEBI" id="CHEBI:15379"/>
        <dbReference type="ChEBI" id="CHEBI:16240"/>
        <dbReference type="ChEBI" id="CHEBI:28938"/>
        <dbReference type="ChEBI" id="CHEBI:36655"/>
        <dbReference type="ChEBI" id="CHEBI:57305"/>
        <dbReference type="EC" id="1.4.3.19"/>
    </reaction>
</comment>
<dbReference type="SUPFAM" id="SSF54373">
    <property type="entry name" value="FAD-linked reductases, C-terminal domain"/>
    <property type="match status" value="1"/>
</dbReference>
<dbReference type="Gene3D" id="3.50.50.60">
    <property type="entry name" value="FAD/NAD(P)-binding domain"/>
    <property type="match status" value="1"/>
</dbReference>
<dbReference type="Gene3D" id="3.30.9.10">
    <property type="entry name" value="D-Amino Acid Oxidase, subunit A, domain 2"/>
    <property type="match status" value="1"/>
</dbReference>
<dbReference type="RefSeq" id="WP_353865398.1">
    <property type="nucleotide sequence ID" value="NZ_CP088295.1"/>
</dbReference>
<evidence type="ECO:0000313" key="8">
    <source>
        <dbReference type="Proteomes" id="UP001058860"/>
    </source>
</evidence>
<feature type="domain" description="FAD dependent oxidoreductase" evidence="6">
    <location>
        <begin position="8"/>
        <end position="356"/>
    </location>
</feature>
<dbReference type="SUPFAM" id="SSF51905">
    <property type="entry name" value="FAD/NAD(P)-binding domain"/>
    <property type="match status" value="1"/>
</dbReference>
<accession>A0ABY5PK26</accession>
<evidence type="ECO:0000313" key="7">
    <source>
        <dbReference type="EMBL" id="UUY04920.1"/>
    </source>
</evidence>
<reference evidence="8" key="1">
    <citation type="submission" date="2021-11" db="EMBL/GenBank/DDBJ databases">
        <title>Cultivation dependent microbiological survey of springs from the worlds oldest radium mine currently devoted to the extraction of radon-saturated water.</title>
        <authorList>
            <person name="Kapinusova G."/>
            <person name="Smrhova T."/>
            <person name="Strejcek M."/>
            <person name="Suman J."/>
            <person name="Jani K."/>
            <person name="Pajer P."/>
            <person name="Uhlik O."/>
        </authorList>
    </citation>
    <scope>NUCLEOTIDE SEQUENCE [LARGE SCALE GENOMIC DNA]</scope>
    <source>
        <strain evidence="8">J379</strain>
    </source>
</reference>
<dbReference type="InterPro" id="IPR036188">
    <property type="entry name" value="FAD/NAD-bd_sf"/>
</dbReference>
<sequence>MTTTSRPDVAVIGAGVVGLGVAWRAVQRGLRVVVLERAALGQPDGAASPVAAGMLAPVSEADVGERALLDLGLRAAAAWPAFSAELGDDVGYRTCGTLLVARGADEAAALEREQALRESLGLHAERLLPSAARRLEPALAPHVRAALHVADDHAADPRRLHAALRTAALAAGVEIHTGADVTRLAREGTRATGVVLADGTTIEAGQVVVAAGAWSGTELGLPQDARVPVRPVKGQILRLRDPDGPGLLDRVLRFEGGYVVPRGDGRYVLGATMEERGFDTTVTAGGVYELLRDAIDLVPGIDELVIEETAVGFRPGVPDNTPILGRSAQVDGLVWATGHHRNGILLASITGDLVADVLTGTAAEVPA</sequence>
<keyword evidence="3 7" id="KW-0560">Oxidoreductase</keyword>
<dbReference type="GO" id="GO:0043799">
    <property type="term" value="F:glycine oxidase activity"/>
    <property type="evidence" value="ECO:0007669"/>
    <property type="project" value="UniProtKB-EC"/>
</dbReference>
<dbReference type="Proteomes" id="UP001058860">
    <property type="component" value="Chromosome"/>
</dbReference>
<evidence type="ECO:0000259" key="6">
    <source>
        <dbReference type="Pfam" id="PF01266"/>
    </source>
</evidence>
<evidence type="ECO:0000256" key="5">
    <source>
        <dbReference type="ARBA" id="ARBA00050018"/>
    </source>
</evidence>
<evidence type="ECO:0000256" key="2">
    <source>
        <dbReference type="ARBA" id="ARBA00022977"/>
    </source>
</evidence>
<name>A0ABY5PK26_9ACTN</name>
<protein>
    <recommendedName>
        <fullName evidence="5">glycine oxidase</fullName>
        <ecNumber evidence="5">1.4.3.19</ecNumber>
    </recommendedName>
</protein>
<dbReference type="EC" id="1.4.3.19" evidence="5"/>
<dbReference type="PANTHER" id="PTHR13847">
    <property type="entry name" value="SARCOSINE DEHYDROGENASE-RELATED"/>
    <property type="match status" value="1"/>
</dbReference>
<dbReference type="PANTHER" id="PTHR13847:SF289">
    <property type="entry name" value="GLYCINE OXIDASE"/>
    <property type="match status" value="1"/>
</dbReference>